<dbReference type="CDD" id="cd00214">
    <property type="entry name" value="Calpain_III"/>
    <property type="match status" value="1"/>
</dbReference>
<dbReference type="InterPro" id="IPR022683">
    <property type="entry name" value="Calpain_III"/>
</dbReference>
<evidence type="ECO:0000256" key="7">
    <source>
        <dbReference type="ARBA" id="ARBA00022837"/>
    </source>
</evidence>
<dbReference type="InterPro" id="IPR036213">
    <property type="entry name" value="Calpain_III_sf"/>
</dbReference>
<keyword evidence="4" id="KW-0677">Repeat</keyword>
<keyword evidence="2 9" id="KW-0645">Protease</keyword>
<dbReference type="PANTHER" id="PTHR10183">
    <property type="entry name" value="CALPAIN"/>
    <property type="match status" value="1"/>
</dbReference>
<dbReference type="FunFam" id="2.60.120.380:FF:000001">
    <property type="entry name" value="Calpain-1 catalytic subunit"/>
    <property type="match status" value="1"/>
</dbReference>
<dbReference type="GO" id="GO:0005737">
    <property type="term" value="C:cytoplasm"/>
    <property type="evidence" value="ECO:0007669"/>
    <property type="project" value="TreeGrafter"/>
</dbReference>
<dbReference type="PANTHER" id="PTHR10183:SF302">
    <property type="entry name" value="CALPAIN-14"/>
    <property type="match status" value="1"/>
</dbReference>
<protein>
    <submittedName>
        <fullName evidence="13">Calpain-1 catalytic subunit-like isoform X2</fullName>
    </submittedName>
</protein>
<evidence type="ECO:0000313" key="14">
    <source>
        <dbReference type="Proteomes" id="UP001178508"/>
    </source>
</evidence>
<organism evidence="13 14">
    <name type="scientific">Xyrichtys novacula</name>
    <name type="common">Pearly razorfish</name>
    <name type="synonym">Hemipteronotus novacula</name>
    <dbReference type="NCBI Taxonomy" id="13765"/>
    <lineage>
        <taxon>Eukaryota</taxon>
        <taxon>Metazoa</taxon>
        <taxon>Chordata</taxon>
        <taxon>Craniata</taxon>
        <taxon>Vertebrata</taxon>
        <taxon>Euteleostomi</taxon>
        <taxon>Actinopterygii</taxon>
        <taxon>Neopterygii</taxon>
        <taxon>Teleostei</taxon>
        <taxon>Neoteleostei</taxon>
        <taxon>Acanthomorphata</taxon>
        <taxon>Eupercaria</taxon>
        <taxon>Labriformes</taxon>
        <taxon>Labridae</taxon>
        <taxon>Xyrichtys</taxon>
    </lineage>
</organism>
<keyword evidence="7" id="KW-0106">Calcium</keyword>
<evidence type="ECO:0000256" key="2">
    <source>
        <dbReference type="ARBA" id="ARBA00022670"/>
    </source>
</evidence>
<dbReference type="AlphaFoldDB" id="A0AAV1EZU6"/>
<keyword evidence="5 9" id="KW-0378">Hydrolase</keyword>
<evidence type="ECO:0000259" key="12">
    <source>
        <dbReference type="PROSITE" id="PS50222"/>
    </source>
</evidence>
<keyword evidence="14" id="KW-1185">Reference proteome</keyword>
<feature type="domain" description="EF-hand" evidence="12">
    <location>
        <begin position="601"/>
        <end position="636"/>
    </location>
</feature>
<reference evidence="13" key="1">
    <citation type="submission" date="2023-08" db="EMBL/GenBank/DDBJ databases">
        <authorList>
            <person name="Alioto T."/>
            <person name="Alioto T."/>
            <person name="Gomez Garrido J."/>
        </authorList>
    </citation>
    <scope>NUCLEOTIDE SEQUENCE</scope>
</reference>
<evidence type="ECO:0000256" key="8">
    <source>
        <dbReference type="PIRSR" id="PIRSR622684-1"/>
    </source>
</evidence>
<dbReference type="SUPFAM" id="SSF49758">
    <property type="entry name" value="Calpain large subunit, middle domain (domain III)"/>
    <property type="match status" value="1"/>
</dbReference>
<feature type="domain" description="Calpain catalytic" evidence="11">
    <location>
        <begin position="47"/>
        <end position="343"/>
    </location>
</feature>
<evidence type="ECO:0000256" key="3">
    <source>
        <dbReference type="ARBA" id="ARBA00022723"/>
    </source>
</evidence>
<evidence type="ECO:0000259" key="11">
    <source>
        <dbReference type="PROSITE" id="PS50203"/>
    </source>
</evidence>
<dbReference type="Gene3D" id="1.10.238.10">
    <property type="entry name" value="EF-hand"/>
    <property type="match status" value="1"/>
</dbReference>
<feature type="active site" evidence="8 9">
    <location>
        <position position="288"/>
    </location>
</feature>
<dbReference type="GO" id="GO:0005509">
    <property type="term" value="F:calcium ion binding"/>
    <property type="evidence" value="ECO:0007669"/>
    <property type="project" value="InterPro"/>
</dbReference>
<name>A0AAV1EZU6_XYRNO</name>
<evidence type="ECO:0000256" key="5">
    <source>
        <dbReference type="ARBA" id="ARBA00022801"/>
    </source>
</evidence>
<dbReference type="Pfam" id="PF01067">
    <property type="entry name" value="Calpain_III"/>
    <property type="match status" value="1"/>
</dbReference>
<feature type="compositionally biased region" description="Basic and acidic residues" evidence="10">
    <location>
        <begin position="509"/>
        <end position="525"/>
    </location>
</feature>
<evidence type="ECO:0000313" key="13">
    <source>
        <dbReference type="EMBL" id="CAJ1053942.1"/>
    </source>
</evidence>
<evidence type="ECO:0000256" key="10">
    <source>
        <dbReference type="SAM" id="MobiDB-lite"/>
    </source>
</evidence>
<feature type="active site" evidence="8 9">
    <location>
        <position position="264"/>
    </location>
</feature>
<dbReference type="Pfam" id="PF00648">
    <property type="entry name" value="Peptidase_C2"/>
    <property type="match status" value="1"/>
</dbReference>
<dbReference type="Proteomes" id="UP001178508">
    <property type="component" value="Chromosome 3"/>
</dbReference>
<dbReference type="PROSITE" id="PS50203">
    <property type="entry name" value="CALPAIN_CAT"/>
    <property type="match status" value="1"/>
</dbReference>
<feature type="active site" evidence="8 9">
    <location>
        <position position="107"/>
    </location>
</feature>
<dbReference type="FunFam" id="3.90.70.10:FF:000054">
    <property type="entry name" value="Calpain 14"/>
    <property type="match status" value="1"/>
</dbReference>
<dbReference type="Gene3D" id="3.90.70.10">
    <property type="entry name" value="Cysteine proteinases"/>
    <property type="match status" value="1"/>
</dbReference>
<evidence type="ECO:0000256" key="6">
    <source>
        <dbReference type="ARBA" id="ARBA00022807"/>
    </source>
</evidence>
<feature type="region of interest" description="Disordered" evidence="10">
    <location>
        <begin position="509"/>
        <end position="535"/>
    </location>
</feature>
<dbReference type="SMART" id="SM00230">
    <property type="entry name" value="CysPc"/>
    <property type="match status" value="1"/>
</dbReference>
<dbReference type="GO" id="GO:0006508">
    <property type="term" value="P:proteolysis"/>
    <property type="evidence" value="ECO:0007669"/>
    <property type="project" value="UniProtKB-KW"/>
</dbReference>
<dbReference type="SUPFAM" id="SSF47473">
    <property type="entry name" value="EF-hand"/>
    <property type="match status" value="1"/>
</dbReference>
<dbReference type="InterPro" id="IPR038765">
    <property type="entry name" value="Papain-like_cys_pep_sf"/>
</dbReference>
<dbReference type="InterPro" id="IPR022682">
    <property type="entry name" value="Calpain_domain_III"/>
</dbReference>
<dbReference type="InterPro" id="IPR002048">
    <property type="entry name" value="EF_hand_dom"/>
</dbReference>
<dbReference type="PROSITE" id="PS50222">
    <property type="entry name" value="EF_HAND_2"/>
    <property type="match status" value="1"/>
</dbReference>
<keyword evidence="3" id="KW-0479">Metal-binding</keyword>
<proteinExistence type="inferred from homology"/>
<comment type="similarity">
    <text evidence="1">Belongs to the peptidase C2 family.</text>
</comment>
<dbReference type="InterPro" id="IPR001300">
    <property type="entry name" value="Peptidase_C2_calpain_cat"/>
</dbReference>
<dbReference type="GO" id="GO:0004198">
    <property type="term" value="F:calcium-dependent cysteine-type endopeptidase activity"/>
    <property type="evidence" value="ECO:0007669"/>
    <property type="project" value="InterPro"/>
</dbReference>
<evidence type="ECO:0000256" key="4">
    <source>
        <dbReference type="ARBA" id="ARBA00022737"/>
    </source>
</evidence>
<dbReference type="SUPFAM" id="SSF54001">
    <property type="entry name" value="Cysteine proteinases"/>
    <property type="match status" value="1"/>
</dbReference>
<evidence type="ECO:0000256" key="9">
    <source>
        <dbReference type="PROSITE-ProRule" id="PRU00239"/>
    </source>
</evidence>
<dbReference type="InterPro" id="IPR033883">
    <property type="entry name" value="C2_III"/>
</dbReference>
<dbReference type="EMBL" id="OY660866">
    <property type="protein sequence ID" value="CAJ1053942.1"/>
    <property type="molecule type" value="Genomic_DNA"/>
</dbReference>
<dbReference type="InterPro" id="IPR011992">
    <property type="entry name" value="EF-hand-dom_pair"/>
</dbReference>
<dbReference type="CDD" id="cd00044">
    <property type="entry name" value="CysPc"/>
    <property type="match status" value="1"/>
</dbReference>
<dbReference type="Gene3D" id="2.60.120.380">
    <property type="match status" value="1"/>
</dbReference>
<gene>
    <name evidence="13" type="ORF">XNOV1_A013947</name>
</gene>
<dbReference type="InterPro" id="IPR022684">
    <property type="entry name" value="Calpain_cysteine_protease"/>
</dbReference>
<accession>A0AAV1EZU6</accession>
<sequence length="698" mass="78884">MPSLGACTNIINSRSKKDSYGTVANPEDAFNQNPDQLKHHLLSHNERFIDGMFPPERRSIGQVPEPFRNKMIQIVWLRPSKIVSNPCFVNEGVSRLDFKQSNYVGDCWFLAAIATLTLQPAIFKQVVPLDQGFGDGYCGLFHFRFWRFGRWVDVVIDDKLPTINGKLIFAQSKNPNEFWAALFEKAYAKLCGSYFDMQGGSPTEALMDFTGGIFMSARLSPKPPPDLWELMFKAAKSNSMMCCSSKPGKTAGNAELPCGVVTGHAYGITSVDQLISQVGTVRLVRMLNPWGEGEWKGDWSDKSPCWQTVSPQDREKCLCVAENGEFWMALEDLCRLYSRVDICCQCPSFLDGSSECHWKTSIHEGRWVTGSTAGGAQNSATFWTNPQYRVKVEKLSDDCSATQGEYNMLVCLMQKPDKRNRRMVKNLFLGFVIYEVPKEYQGKKLPASFFKRRYIAAVDKYRNKREVMARVALKPGEYVIVPCTSEPDETASFILIIVSKVETHVDEDSCDDNYERIEGEEPTPDKEEEDQENKKTLVHQLSGQYEATDADLLQGILNGKLLKGNLKTGGFSIEACRSMVALLDTKQTGKLTNEEFACLWNKVSMFQDVFSQADVSQKGTLSLKELQSALQASGKKISDDIFNILALRYVSSSGQMTLETFICMALRLDYMIQVFRQLRKGMTLTLRKRDWLYLSMYS</sequence>
<dbReference type="SMART" id="SM00720">
    <property type="entry name" value="calpain_III"/>
    <property type="match status" value="1"/>
</dbReference>
<dbReference type="PRINTS" id="PR00704">
    <property type="entry name" value="CALPAIN"/>
</dbReference>
<keyword evidence="6 9" id="KW-0788">Thiol protease</keyword>
<evidence type="ECO:0000256" key="1">
    <source>
        <dbReference type="ARBA" id="ARBA00007623"/>
    </source>
</evidence>